<reference evidence="1 2" key="1">
    <citation type="submission" date="2022-09" db="EMBL/GenBank/DDBJ databases">
        <title>Enrichment on poylsaccharides allowed isolation of novel metabolic and taxonomic groups of Haloarchaea.</title>
        <authorList>
            <person name="Sorokin D.Y."/>
            <person name="Elcheninov A.G."/>
            <person name="Khizhniak T.V."/>
            <person name="Kolganova T.V."/>
            <person name="Kublanov I.V."/>
        </authorList>
    </citation>
    <scope>NUCLEOTIDE SEQUENCE [LARGE SCALE GENOMIC DNA]</scope>
    <source>
        <strain evidence="1 2">AArc-curdl1</strain>
    </source>
</reference>
<sequence length="127" mass="14510">MNDPFPPRLVFDDDCGFCTWCVEYAAARGEFELVGFSDLSPDQLARLPDEYESCFHLLTQEQVYSCGEVLEEVALRLETPERLAALAFRKLPNHETLREQGYRLVADNRVLAGKVVRKEPSARTRES</sequence>
<evidence type="ECO:0000313" key="1">
    <source>
        <dbReference type="EMBL" id="MCU4751775.1"/>
    </source>
</evidence>
<keyword evidence="2" id="KW-1185">Reference proteome</keyword>
<name>A0AAP2Z7J3_9EURY</name>
<dbReference type="RefSeq" id="WP_342807899.1">
    <property type="nucleotide sequence ID" value="NZ_JAOPJZ010000004.1"/>
</dbReference>
<dbReference type="Pfam" id="PF04134">
    <property type="entry name" value="DCC1-like"/>
    <property type="match status" value="1"/>
</dbReference>
<dbReference type="AlphaFoldDB" id="A0AAP2Z7J3"/>
<organism evidence="1 2">
    <name type="scientific">Natronosalvus hydrolyticus</name>
    <dbReference type="NCBI Taxonomy" id="2979988"/>
    <lineage>
        <taxon>Archaea</taxon>
        <taxon>Methanobacteriati</taxon>
        <taxon>Methanobacteriota</taxon>
        <taxon>Stenosarchaea group</taxon>
        <taxon>Halobacteria</taxon>
        <taxon>Halobacteriales</taxon>
        <taxon>Natrialbaceae</taxon>
        <taxon>Natronosalvus</taxon>
    </lineage>
</organism>
<comment type="caution">
    <text evidence="1">The sequence shown here is derived from an EMBL/GenBank/DDBJ whole genome shotgun (WGS) entry which is preliminary data.</text>
</comment>
<dbReference type="InterPro" id="IPR007263">
    <property type="entry name" value="DCC1-like"/>
</dbReference>
<accession>A0AAP2Z7J3</accession>
<dbReference type="EMBL" id="JAOPJZ010000004">
    <property type="protein sequence ID" value="MCU4751775.1"/>
    <property type="molecule type" value="Genomic_DNA"/>
</dbReference>
<dbReference type="Proteomes" id="UP001321047">
    <property type="component" value="Unassembled WGS sequence"/>
</dbReference>
<evidence type="ECO:0000313" key="2">
    <source>
        <dbReference type="Proteomes" id="UP001321047"/>
    </source>
</evidence>
<protein>
    <submittedName>
        <fullName evidence="1">DUF393 domain-containing protein</fullName>
    </submittedName>
</protein>
<gene>
    <name evidence="1" type="ORF">OB919_07235</name>
</gene>
<proteinExistence type="predicted"/>
<dbReference type="GO" id="GO:0015035">
    <property type="term" value="F:protein-disulfide reductase activity"/>
    <property type="evidence" value="ECO:0007669"/>
    <property type="project" value="InterPro"/>
</dbReference>